<evidence type="ECO:0000313" key="2">
    <source>
        <dbReference type="EMBL" id="SLJ93117.1"/>
    </source>
</evidence>
<keyword evidence="2" id="KW-0808">Transferase</keyword>
<dbReference type="Pfam" id="PF00781">
    <property type="entry name" value="DAGK_cat"/>
    <property type="match status" value="1"/>
</dbReference>
<dbReference type="InterPro" id="IPR017438">
    <property type="entry name" value="ATP-NAD_kinase_N"/>
</dbReference>
<sequence length="284" mass="30057">MGNAKKTWLVCNAASGSNDDEAVAELVSALDNAGMPPARRIRFPDESAPTPEELDAQGVDLLLVFGGDGTTHTVVTRAYGWNGAVLVLPGGTMNLLSKRLHGDVPATQIVERLARGKARRVRPSVIRSRHGEGLTGVLAGPGAIWNEVREAIRSSSILEVVTATREAIAHSTSAPKVVCEGVDCGREEGYAAITVNPHDSGLEVKGYYAETLGDFAGQGIALLNRNFRDGPHDRLGIHETIRLVCPEGEPMGLLIDGEPFDGGTADQFSLANCEVDLLATADAR</sequence>
<dbReference type="PROSITE" id="PS50146">
    <property type="entry name" value="DAGK"/>
    <property type="match status" value="1"/>
</dbReference>
<dbReference type="RefSeq" id="WP_079729932.1">
    <property type="nucleotide sequence ID" value="NZ_FVZE01000002.1"/>
</dbReference>
<evidence type="ECO:0000313" key="3">
    <source>
        <dbReference type="Proteomes" id="UP000190989"/>
    </source>
</evidence>
<dbReference type="Proteomes" id="UP000190989">
    <property type="component" value="Unassembled WGS sequence"/>
</dbReference>
<gene>
    <name evidence="2" type="ORF">SAMN06295987_10262</name>
</gene>
<organism evidence="2 3">
    <name type="scientific">Novosphingobium mathurense</name>
    <dbReference type="NCBI Taxonomy" id="428990"/>
    <lineage>
        <taxon>Bacteria</taxon>
        <taxon>Pseudomonadati</taxon>
        <taxon>Pseudomonadota</taxon>
        <taxon>Alphaproteobacteria</taxon>
        <taxon>Sphingomonadales</taxon>
        <taxon>Sphingomonadaceae</taxon>
        <taxon>Novosphingobium</taxon>
    </lineage>
</organism>
<keyword evidence="2" id="KW-0418">Kinase</keyword>
<dbReference type="STRING" id="428990.SAMN06295987_10262"/>
<feature type="domain" description="DAGKc" evidence="1">
    <location>
        <begin position="2"/>
        <end position="130"/>
    </location>
</feature>
<dbReference type="EMBL" id="FVZE01000002">
    <property type="protein sequence ID" value="SLJ93117.1"/>
    <property type="molecule type" value="Genomic_DNA"/>
</dbReference>
<dbReference type="GO" id="GO:0016301">
    <property type="term" value="F:kinase activity"/>
    <property type="evidence" value="ECO:0007669"/>
    <property type="project" value="UniProtKB-KW"/>
</dbReference>
<evidence type="ECO:0000259" key="1">
    <source>
        <dbReference type="PROSITE" id="PS50146"/>
    </source>
</evidence>
<dbReference type="InterPro" id="IPR001206">
    <property type="entry name" value="Diacylglycerol_kinase_cat_dom"/>
</dbReference>
<dbReference type="SUPFAM" id="SSF111331">
    <property type="entry name" value="NAD kinase/diacylglycerol kinase-like"/>
    <property type="match status" value="1"/>
</dbReference>
<keyword evidence="3" id="KW-1185">Reference proteome</keyword>
<dbReference type="Gene3D" id="3.40.50.10330">
    <property type="entry name" value="Probable inorganic polyphosphate/atp-NAD kinase, domain 1"/>
    <property type="match status" value="1"/>
</dbReference>
<dbReference type="InterPro" id="IPR016064">
    <property type="entry name" value="NAD/diacylglycerol_kinase_sf"/>
</dbReference>
<proteinExistence type="predicted"/>
<reference evidence="3" key="1">
    <citation type="submission" date="2017-02" db="EMBL/GenBank/DDBJ databases">
        <authorList>
            <person name="Varghese N."/>
            <person name="Submissions S."/>
        </authorList>
    </citation>
    <scope>NUCLEOTIDE SEQUENCE [LARGE SCALE GENOMIC DNA]</scope>
    <source>
        <strain evidence="3">SM117</strain>
    </source>
</reference>
<accession>A0A1U6HBG5</accession>
<dbReference type="AlphaFoldDB" id="A0A1U6HBG5"/>
<name>A0A1U6HBG5_9SPHN</name>
<protein>
    <submittedName>
        <fullName evidence="2">Diacylglycerol kinase catalytic domain-containing protein</fullName>
    </submittedName>
</protein>